<dbReference type="PANTHER" id="PTHR13315:SF4">
    <property type="entry name" value="METALLOPHOSPHOESTERASE, ISOFORM E"/>
    <property type="match status" value="1"/>
</dbReference>
<feature type="domain" description="Calcineurin-like phosphoesterase" evidence="6">
    <location>
        <begin position="122"/>
        <end position="357"/>
    </location>
</feature>
<feature type="transmembrane region" description="Helical" evidence="5">
    <location>
        <begin position="34"/>
        <end position="55"/>
    </location>
</feature>
<evidence type="ECO:0000313" key="8">
    <source>
        <dbReference type="Proteomes" id="UP000267821"/>
    </source>
</evidence>
<dbReference type="FunCoup" id="A0A3N4LM68">
    <property type="interactions" value="520"/>
</dbReference>
<organism evidence="7 8">
    <name type="scientific">Terfezia boudieri ATCC MYA-4762</name>
    <dbReference type="NCBI Taxonomy" id="1051890"/>
    <lineage>
        <taxon>Eukaryota</taxon>
        <taxon>Fungi</taxon>
        <taxon>Dikarya</taxon>
        <taxon>Ascomycota</taxon>
        <taxon>Pezizomycotina</taxon>
        <taxon>Pezizomycetes</taxon>
        <taxon>Pezizales</taxon>
        <taxon>Pezizaceae</taxon>
        <taxon>Terfezia</taxon>
    </lineage>
</organism>
<comment type="subcellular location">
    <subcellularLocation>
        <location evidence="1">Membrane</location>
        <topology evidence="1">Multi-pass membrane protein</topology>
    </subcellularLocation>
</comment>
<evidence type="ECO:0000259" key="6">
    <source>
        <dbReference type="Pfam" id="PF00149"/>
    </source>
</evidence>
<gene>
    <name evidence="7" type="ORF">L211DRAFT_861988</name>
</gene>
<evidence type="ECO:0000256" key="4">
    <source>
        <dbReference type="ARBA" id="ARBA00023136"/>
    </source>
</evidence>
<keyword evidence="3 5" id="KW-1133">Transmembrane helix</keyword>
<proteinExistence type="predicted"/>
<keyword evidence="2 5" id="KW-0812">Transmembrane</keyword>
<sequence>MHQTRQSSPLHRRFLANISSYRATCKNVPLKARIWSTLTLCNITILSWIYILYWGEHKVFRDAMHECQWDRWEQWPEDAQPYRMALIADPQIVDPHTYPRRGIVLKATIFYTDLFMSKSYSLLNKILLPESTVFLGDLFDGGREWSTSTATWGSHVTDPSTPGREDWTKYNRAYWEEEFVRFNKIFPMLPGRRSIRSLPGNHDLGFGNGVNEGVVSRFKSFFGETNSVHTLGNHTFVLIDSVSLENTENPKIYEPARRFLDEFSASIPSPRKLLQQNPEVRSSKLYDAGNGAPPANTVPPISPLPKILLTHVPLYRPQNTPCGPLREGHSLDGTIPLRDILKKIQPILVASGDDHDYCEVLHAGATGMVKEITVKSFSMAMSVRRPGFLMLSLWNPVKEAVVEGGNDASTVQSRLCLLPDQVGIWQTYLMLFGITKFVVTLSIVWAWLRRRKSKGDEPLLPLSQDEAARSKRGYVNGSVEYAVSSGSSNGIAISTRSSASNHGSSGSSRSHYGGYGTAVSDSDILFCCFDISALA</sequence>
<dbReference type="InterPro" id="IPR029052">
    <property type="entry name" value="Metallo-depent_PP-like"/>
</dbReference>
<evidence type="ECO:0000256" key="2">
    <source>
        <dbReference type="ARBA" id="ARBA00022692"/>
    </source>
</evidence>
<dbReference type="InParanoid" id="A0A3N4LM68"/>
<dbReference type="GO" id="GO:0005783">
    <property type="term" value="C:endoplasmic reticulum"/>
    <property type="evidence" value="ECO:0007669"/>
    <property type="project" value="TreeGrafter"/>
</dbReference>
<accession>A0A3N4LM68</accession>
<dbReference type="GO" id="GO:0016787">
    <property type="term" value="F:hydrolase activity"/>
    <property type="evidence" value="ECO:0007669"/>
    <property type="project" value="InterPro"/>
</dbReference>
<dbReference type="PANTHER" id="PTHR13315">
    <property type="entry name" value="METALLO PHOSPHOESTERASE RELATED"/>
    <property type="match status" value="1"/>
</dbReference>
<name>A0A3N4LM68_9PEZI</name>
<keyword evidence="8" id="KW-1185">Reference proteome</keyword>
<feature type="transmembrane region" description="Helical" evidence="5">
    <location>
        <begin position="425"/>
        <end position="448"/>
    </location>
</feature>
<dbReference type="Proteomes" id="UP000267821">
    <property type="component" value="Unassembled WGS sequence"/>
</dbReference>
<reference evidence="7 8" key="1">
    <citation type="journal article" date="2018" name="Nat. Ecol. Evol.">
        <title>Pezizomycetes genomes reveal the molecular basis of ectomycorrhizal truffle lifestyle.</title>
        <authorList>
            <person name="Murat C."/>
            <person name="Payen T."/>
            <person name="Noel B."/>
            <person name="Kuo A."/>
            <person name="Morin E."/>
            <person name="Chen J."/>
            <person name="Kohler A."/>
            <person name="Krizsan K."/>
            <person name="Balestrini R."/>
            <person name="Da Silva C."/>
            <person name="Montanini B."/>
            <person name="Hainaut M."/>
            <person name="Levati E."/>
            <person name="Barry K.W."/>
            <person name="Belfiori B."/>
            <person name="Cichocki N."/>
            <person name="Clum A."/>
            <person name="Dockter R.B."/>
            <person name="Fauchery L."/>
            <person name="Guy J."/>
            <person name="Iotti M."/>
            <person name="Le Tacon F."/>
            <person name="Lindquist E.A."/>
            <person name="Lipzen A."/>
            <person name="Malagnac F."/>
            <person name="Mello A."/>
            <person name="Molinier V."/>
            <person name="Miyauchi S."/>
            <person name="Poulain J."/>
            <person name="Riccioni C."/>
            <person name="Rubini A."/>
            <person name="Sitrit Y."/>
            <person name="Splivallo R."/>
            <person name="Traeger S."/>
            <person name="Wang M."/>
            <person name="Zifcakova L."/>
            <person name="Wipf D."/>
            <person name="Zambonelli A."/>
            <person name="Paolocci F."/>
            <person name="Nowrousian M."/>
            <person name="Ottonello S."/>
            <person name="Baldrian P."/>
            <person name="Spatafora J.W."/>
            <person name="Henrissat B."/>
            <person name="Nagy L.G."/>
            <person name="Aury J.M."/>
            <person name="Wincker P."/>
            <person name="Grigoriev I.V."/>
            <person name="Bonfante P."/>
            <person name="Martin F.M."/>
        </authorList>
    </citation>
    <scope>NUCLEOTIDE SEQUENCE [LARGE SCALE GENOMIC DNA]</scope>
    <source>
        <strain evidence="7 8">ATCC MYA-4762</strain>
    </source>
</reference>
<dbReference type="OrthoDB" id="5977743at2759"/>
<dbReference type="EMBL" id="ML121543">
    <property type="protein sequence ID" value="RPB24027.1"/>
    <property type="molecule type" value="Genomic_DNA"/>
</dbReference>
<dbReference type="InterPro" id="IPR033308">
    <property type="entry name" value="PGAP5/Cdc1/Ted1"/>
</dbReference>
<dbReference type="Pfam" id="PF00149">
    <property type="entry name" value="Metallophos"/>
    <property type="match status" value="1"/>
</dbReference>
<evidence type="ECO:0000256" key="1">
    <source>
        <dbReference type="ARBA" id="ARBA00004141"/>
    </source>
</evidence>
<dbReference type="AlphaFoldDB" id="A0A3N4LM68"/>
<dbReference type="GO" id="GO:0016020">
    <property type="term" value="C:membrane"/>
    <property type="evidence" value="ECO:0007669"/>
    <property type="project" value="UniProtKB-SubCell"/>
</dbReference>
<dbReference type="GO" id="GO:0006506">
    <property type="term" value="P:GPI anchor biosynthetic process"/>
    <property type="evidence" value="ECO:0007669"/>
    <property type="project" value="InterPro"/>
</dbReference>
<keyword evidence="4 5" id="KW-0472">Membrane</keyword>
<protein>
    <submittedName>
        <fullName evidence="7">Metallo-dependent phosphatase</fullName>
    </submittedName>
</protein>
<dbReference type="STRING" id="1051890.A0A3N4LM68"/>
<evidence type="ECO:0000256" key="3">
    <source>
        <dbReference type="ARBA" id="ARBA00022989"/>
    </source>
</evidence>
<dbReference type="InterPro" id="IPR004843">
    <property type="entry name" value="Calcineurin-like_PHP"/>
</dbReference>
<dbReference type="SUPFAM" id="SSF56300">
    <property type="entry name" value="Metallo-dependent phosphatases"/>
    <property type="match status" value="1"/>
</dbReference>
<evidence type="ECO:0000256" key="5">
    <source>
        <dbReference type="SAM" id="Phobius"/>
    </source>
</evidence>
<evidence type="ECO:0000313" key="7">
    <source>
        <dbReference type="EMBL" id="RPB24027.1"/>
    </source>
</evidence>